<comment type="caution">
    <text evidence="1">The sequence shown here is derived from an EMBL/GenBank/DDBJ whole genome shotgun (WGS) entry which is preliminary data.</text>
</comment>
<evidence type="ECO:0000313" key="1">
    <source>
        <dbReference type="EMBL" id="KAI7846224.1"/>
    </source>
</evidence>
<accession>A0AAD5E386</accession>
<evidence type="ECO:0000313" key="2">
    <source>
        <dbReference type="Proteomes" id="UP001205105"/>
    </source>
</evidence>
<name>A0AAD5E386_9CHLO</name>
<reference evidence="1" key="1">
    <citation type="submission" date="2020-11" db="EMBL/GenBank/DDBJ databases">
        <title>Chlorella ohadii genome sequencing and assembly.</title>
        <authorList>
            <person name="Murik O."/>
            <person name="Treves H."/>
            <person name="Kedem I."/>
            <person name="Shotland Y."/>
            <person name="Kaplan A."/>
        </authorList>
    </citation>
    <scope>NUCLEOTIDE SEQUENCE</scope>
    <source>
        <strain evidence="1">1</strain>
    </source>
</reference>
<organism evidence="1 2">
    <name type="scientific">Chlorella ohadii</name>
    <dbReference type="NCBI Taxonomy" id="2649997"/>
    <lineage>
        <taxon>Eukaryota</taxon>
        <taxon>Viridiplantae</taxon>
        <taxon>Chlorophyta</taxon>
        <taxon>core chlorophytes</taxon>
        <taxon>Trebouxiophyceae</taxon>
        <taxon>Chlorellales</taxon>
        <taxon>Chlorellaceae</taxon>
        <taxon>Chlorella clade</taxon>
        <taxon>Chlorella</taxon>
    </lineage>
</organism>
<sequence>MVRNHERCSLLGVDFDKLLLDAAANGTIDAKALLDQALDAQPGPRIKMVIPAVDEQSGAFVAYRMPLKEDPHIPSLVRIVGIASADGTGPDATIVWKGIESDEAGSDEAVVKGDTMQFLHFDPQDVFNGSEVVNPSGLMTRVLKKDAKGDVEAELKAIAAMLPLAALDDSGGNMAETTGAPQGTAVAATSAGAASAPHWLLTLLAGAALAAAQLV</sequence>
<dbReference type="EMBL" id="JADXDR010000007">
    <property type="protein sequence ID" value="KAI7846224.1"/>
    <property type="molecule type" value="Genomic_DNA"/>
</dbReference>
<gene>
    <name evidence="1" type="ORF">COHA_000294</name>
</gene>
<keyword evidence="2" id="KW-1185">Reference proteome</keyword>
<protein>
    <submittedName>
        <fullName evidence="1">Uncharacterized protein</fullName>
    </submittedName>
</protein>
<dbReference type="Proteomes" id="UP001205105">
    <property type="component" value="Unassembled WGS sequence"/>
</dbReference>
<proteinExistence type="predicted"/>
<dbReference type="AlphaFoldDB" id="A0AAD5E386"/>